<feature type="domain" description="PBZ-type" evidence="2">
    <location>
        <begin position="401"/>
        <end position="425"/>
    </location>
</feature>
<dbReference type="PANTHER" id="PTHR21315:SF2">
    <property type="entry name" value="APRATAXIN AND PNK-LIKE FACTOR"/>
    <property type="match status" value="1"/>
</dbReference>
<dbReference type="EMBL" id="AYCK01019426">
    <property type="status" value="NOT_ANNOTATED_CDS"/>
    <property type="molecule type" value="Genomic_DNA"/>
</dbReference>
<reference evidence="4" key="1">
    <citation type="submission" date="2013-10" db="EMBL/GenBank/DDBJ databases">
        <authorList>
            <person name="Schartl M."/>
            <person name="Warren W."/>
        </authorList>
    </citation>
    <scope>NUCLEOTIDE SEQUENCE [LARGE SCALE GENOMIC DNA]</scope>
    <source>
        <strain evidence="4">female</strain>
    </source>
</reference>
<dbReference type="GO" id="GO:0035861">
    <property type="term" value="C:site of double-strand break"/>
    <property type="evidence" value="ECO:0007669"/>
    <property type="project" value="TreeGrafter"/>
</dbReference>
<dbReference type="GO" id="GO:0003906">
    <property type="term" value="F:DNA-(apurinic or apyrimidinic site) endonuclease activity"/>
    <property type="evidence" value="ECO:0007669"/>
    <property type="project" value="InterPro"/>
</dbReference>
<feature type="compositionally biased region" description="Acidic residues" evidence="1">
    <location>
        <begin position="392"/>
        <end position="401"/>
    </location>
</feature>
<dbReference type="GO" id="GO:0005634">
    <property type="term" value="C:nucleus"/>
    <property type="evidence" value="ECO:0007669"/>
    <property type="project" value="TreeGrafter"/>
</dbReference>
<feature type="region of interest" description="Disordered" evidence="1">
    <location>
        <begin position="439"/>
        <end position="483"/>
    </location>
</feature>
<evidence type="ECO:0000313" key="3">
    <source>
        <dbReference type="Ensembl" id="ENSPFOP00000026181.1"/>
    </source>
</evidence>
<feature type="compositionally biased region" description="Basic and acidic residues" evidence="1">
    <location>
        <begin position="304"/>
        <end position="315"/>
    </location>
</feature>
<organism evidence="3 4">
    <name type="scientific">Poecilia formosa</name>
    <name type="common">Amazon molly</name>
    <name type="synonym">Limia formosa</name>
    <dbReference type="NCBI Taxonomy" id="48698"/>
    <lineage>
        <taxon>Eukaryota</taxon>
        <taxon>Metazoa</taxon>
        <taxon>Chordata</taxon>
        <taxon>Craniata</taxon>
        <taxon>Vertebrata</taxon>
        <taxon>Euteleostomi</taxon>
        <taxon>Actinopterygii</taxon>
        <taxon>Neopterygii</taxon>
        <taxon>Teleostei</taxon>
        <taxon>Neoteleostei</taxon>
        <taxon>Acanthomorphata</taxon>
        <taxon>Ovalentaria</taxon>
        <taxon>Atherinomorphae</taxon>
        <taxon>Cyprinodontiformes</taxon>
        <taxon>Poeciliidae</taxon>
        <taxon>Poeciliinae</taxon>
        <taxon>Poecilia</taxon>
    </lineage>
</organism>
<dbReference type="GO" id="GO:0008408">
    <property type="term" value="F:3'-5' exonuclease activity"/>
    <property type="evidence" value="ECO:0007669"/>
    <property type="project" value="InterPro"/>
</dbReference>
<feature type="region of interest" description="Disordered" evidence="1">
    <location>
        <begin position="214"/>
        <end position="239"/>
    </location>
</feature>
<dbReference type="AlphaFoldDB" id="A0A096M440"/>
<dbReference type="InterPro" id="IPR008984">
    <property type="entry name" value="SMAD_FHA_dom_sf"/>
</dbReference>
<feature type="compositionally biased region" description="Polar residues" evidence="1">
    <location>
        <begin position="340"/>
        <end position="349"/>
    </location>
</feature>
<dbReference type="GeneTree" id="ENSGT00390000010591"/>
<dbReference type="EMBL" id="AYCK01019425">
    <property type="status" value="NOT_ANNOTATED_CDS"/>
    <property type="molecule type" value="Genomic_DNA"/>
</dbReference>
<accession>A0A096M440</accession>
<dbReference type="SUPFAM" id="SSF49879">
    <property type="entry name" value="SMAD/FHA domain"/>
    <property type="match status" value="1"/>
</dbReference>
<feature type="domain" description="PBZ-type" evidence="2">
    <location>
        <begin position="366"/>
        <end position="391"/>
    </location>
</feature>
<dbReference type="Proteomes" id="UP000028760">
    <property type="component" value="Unassembled WGS sequence"/>
</dbReference>
<protein>
    <recommendedName>
        <fullName evidence="2">PBZ-type domain-containing protein</fullName>
    </recommendedName>
</protein>
<dbReference type="Ensembl" id="ENSPFOT00000031302.1">
    <property type="protein sequence ID" value="ENSPFOP00000026181.1"/>
    <property type="gene ID" value="ENSPFOG00000011041.2"/>
</dbReference>
<evidence type="ECO:0000259" key="2">
    <source>
        <dbReference type="Pfam" id="PF10283"/>
    </source>
</evidence>
<dbReference type="GO" id="GO:0006302">
    <property type="term" value="P:double-strand break repair"/>
    <property type="evidence" value="ECO:0007669"/>
    <property type="project" value="InterPro"/>
</dbReference>
<dbReference type="OMA" id="PCFYRSS"/>
<name>A0A096M440_POEFO</name>
<reference evidence="3" key="3">
    <citation type="submission" date="2025-09" db="UniProtKB">
        <authorList>
            <consortium name="Ensembl"/>
        </authorList>
    </citation>
    <scope>IDENTIFICATION</scope>
</reference>
<dbReference type="EMBL" id="AYCK01019424">
    <property type="status" value="NOT_ANNOTATED_CDS"/>
    <property type="molecule type" value="Genomic_DNA"/>
</dbReference>
<feature type="compositionally biased region" description="Basic and acidic residues" evidence="1">
    <location>
        <begin position="469"/>
        <end position="483"/>
    </location>
</feature>
<proteinExistence type="predicted"/>
<evidence type="ECO:0000313" key="4">
    <source>
        <dbReference type="Proteomes" id="UP000028760"/>
    </source>
</evidence>
<dbReference type="InterPro" id="IPR019406">
    <property type="entry name" value="APLF_PBZ"/>
</dbReference>
<feature type="compositionally biased region" description="Basic residues" evidence="1">
    <location>
        <begin position="325"/>
        <end position="335"/>
    </location>
</feature>
<dbReference type="Pfam" id="PF10283">
    <property type="entry name" value="zf-CCHH"/>
    <property type="match status" value="2"/>
</dbReference>
<dbReference type="PANTHER" id="PTHR21315">
    <property type="entry name" value="APRATAXIN AND PNK-LIKE FACTOR-RELATED"/>
    <property type="match status" value="1"/>
</dbReference>
<dbReference type="InterPro" id="IPR039253">
    <property type="entry name" value="APLF"/>
</dbReference>
<evidence type="ECO:0000256" key="1">
    <source>
        <dbReference type="SAM" id="MobiDB-lite"/>
    </source>
</evidence>
<sequence length="483" mass="53976">LMSGFGLVPVDGGDLVQLPPGETVLGRGPFLGISDTRVSRRHCLLENLDGELRLKPQTHINPCFLLLSPNDDPRPLERGSWHRLHLGDQFSLLPGRFIYRVAAAGAERSAPRNSQNFEDEEGALPLPAGSDAAAPPVVRLGLCPQRRQTSMVCRRPCSEVLTRRLDGVQSDEAPPPPRRRVLPAWMMAAVAAPASKGREDHKFQSSLVSLRKLYPSGYDPAGQQSKQGRNGLPHSLQPDTHWLFVHPGVKRSKPAATQAPPTLSSPPEGAELCEEEAERPRKKSRAMSSEEEILPTQTENDFPENERNNDPETMKLQDQPNSRSFRSRLRAHRLGRAGSEVSSAPSQSAAAEKSQQEEKKTRPGVRTACPYGKDCYRKNPLHFQESSHPGDADYEEEDDERPECPYGAACYRKNLVHRKQFRHPERPAWRMDAAGRFARDPIGSETQTPLCSFISDDSGDDSDYEPQDDLQRQREAKAFQRRR</sequence>
<keyword evidence="4" id="KW-1185">Reference proteome</keyword>
<reference evidence="3" key="2">
    <citation type="submission" date="2025-08" db="UniProtKB">
        <authorList>
            <consortium name="Ensembl"/>
        </authorList>
    </citation>
    <scope>IDENTIFICATION</scope>
</reference>
<feature type="region of interest" description="Disordered" evidence="1">
    <location>
        <begin position="251"/>
        <end position="402"/>
    </location>
</feature>
<dbReference type="Gene3D" id="2.60.200.20">
    <property type="match status" value="1"/>
</dbReference>
<feature type="compositionally biased region" description="Acidic residues" evidence="1">
    <location>
        <begin position="457"/>
        <end position="468"/>
    </location>
</feature>